<dbReference type="OrthoDB" id="9773982at2"/>
<comment type="function">
    <text evidence="12">The main replicative DNA helicase, it participates in initiation and elongation during chromosome replication. Travels ahead of the DNA replisome, separating dsDNA into templates for DNA synthesis. A processive ATP-dependent 5'-3' DNA helicase it has DNA-dependent ATPase activity.</text>
</comment>
<evidence type="ECO:0000256" key="12">
    <source>
        <dbReference type="RuleBase" id="RU362085"/>
    </source>
</evidence>
<keyword evidence="4 12" id="KW-0547">Nucleotide-binding</keyword>
<dbReference type="NCBIfam" id="TIGR00665">
    <property type="entry name" value="DnaB"/>
    <property type="match status" value="1"/>
</dbReference>
<evidence type="ECO:0000256" key="4">
    <source>
        <dbReference type="ARBA" id="ARBA00022741"/>
    </source>
</evidence>
<dbReference type="InterPro" id="IPR016136">
    <property type="entry name" value="DNA_helicase_N/primase_C"/>
</dbReference>
<dbReference type="GO" id="GO:0016887">
    <property type="term" value="F:ATP hydrolysis activity"/>
    <property type="evidence" value="ECO:0007669"/>
    <property type="project" value="RHEA"/>
</dbReference>
<dbReference type="STRING" id="1318466.BN85412530"/>
<dbReference type="PROSITE" id="PS51199">
    <property type="entry name" value="SF4_HELICASE"/>
    <property type="match status" value="1"/>
</dbReference>
<dbReference type="FunFam" id="3.40.50.300:FF:000351">
    <property type="entry name" value="Replicative DNA helicase"/>
    <property type="match status" value="1"/>
</dbReference>
<dbReference type="EMBL" id="FO681347">
    <property type="protein sequence ID" value="CCV64830.1"/>
    <property type="molecule type" value="Genomic_DNA"/>
</dbReference>
<dbReference type="PANTHER" id="PTHR30153:SF2">
    <property type="entry name" value="REPLICATIVE DNA HELICASE"/>
    <property type="match status" value="1"/>
</dbReference>
<reference evidence="14 15" key="1">
    <citation type="journal article" date="2013" name="J. Mol. Microbiol. Biotechnol.">
        <title>Analysis of the Complete Genomes of Acholeplasma brassicae , A. palmae and A. laidlawii and Their Comparison to the Obligate Parasites from ' Candidatus Phytoplasma'.</title>
        <authorList>
            <person name="Kube M."/>
            <person name="Siewert C."/>
            <person name="Migdoll A.M."/>
            <person name="Duduk B."/>
            <person name="Holz S."/>
            <person name="Rabus R."/>
            <person name="Seemuller E."/>
            <person name="Mitrovic J."/>
            <person name="Muller I."/>
            <person name="Buttner C."/>
            <person name="Reinhardt R."/>
        </authorList>
    </citation>
    <scope>NUCLEOTIDE SEQUENCE [LARGE SCALE GENOMIC DNA]</scope>
    <source>
        <strain evidence="14 15">J233</strain>
    </source>
</reference>
<evidence type="ECO:0000256" key="9">
    <source>
        <dbReference type="ARBA" id="ARBA00023235"/>
    </source>
</evidence>
<dbReference type="GO" id="GO:1990077">
    <property type="term" value="C:primosome complex"/>
    <property type="evidence" value="ECO:0007669"/>
    <property type="project" value="UniProtKB-UniRule"/>
</dbReference>
<keyword evidence="7 12" id="KW-0067">ATP-binding</keyword>
<evidence type="ECO:0000256" key="5">
    <source>
        <dbReference type="ARBA" id="ARBA00022801"/>
    </source>
</evidence>
<dbReference type="EC" id="5.6.2.3" evidence="11 12"/>
<keyword evidence="5 12" id="KW-0378">Hydrolase</keyword>
<comment type="catalytic activity">
    <reaction evidence="10 12">
        <text>ATP + H2O = ADP + phosphate + H(+)</text>
        <dbReference type="Rhea" id="RHEA:13065"/>
        <dbReference type="ChEBI" id="CHEBI:15377"/>
        <dbReference type="ChEBI" id="CHEBI:15378"/>
        <dbReference type="ChEBI" id="CHEBI:30616"/>
        <dbReference type="ChEBI" id="CHEBI:43474"/>
        <dbReference type="ChEBI" id="CHEBI:456216"/>
        <dbReference type="EC" id="5.6.2.3"/>
    </reaction>
</comment>
<dbReference type="Pfam" id="PF00772">
    <property type="entry name" value="DnaB"/>
    <property type="match status" value="1"/>
</dbReference>
<evidence type="ECO:0000256" key="10">
    <source>
        <dbReference type="ARBA" id="ARBA00048954"/>
    </source>
</evidence>
<comment type="similarity">
    <text evidence="1 12">Belongs to the helicase family. DnaB subfamily.</text>
</comment>
<evidence type="ECO:0000256" key="7">
    <source>
        <dbReference type="ARBA" id="ARBA00022840"/>
    </source>
</evidence>
<dbReference type="InterPro" id="IPR007694">
    <property type="entry name" value="DNA_helicase_DnaB-like_C"/>
</dbReference>
<keyword evidence="3 12" id="KW-0235">DNA replication</keyword>
<dbReference type="GO" id="GO:0006269">
    <property type="term" value="P:DNA replication, synthesis of primer"/>
    <property type="evidence" value="ECO:0007669"/>
    <property type="project" value="UniProtKB-UniRule"/>
</dbReference>
<dbReference type="InterPro" id="IPR027417">
    <property type="entry name" value="P-loop_NTPase"/>
</dbReference>
<organism evidence="14 15">
    <name type="scientific">Alteracholeplasma palmae (strain ATCC 49389 / J233)</name>
    <name type="common">Acholeplasma palmae</name>
    <dbReference type="NCBI Taxonomy" id="1318466"/>
    <lineage>
        <taxon>Bacteria</taxon>
        <taxon>Bacillati</taxon>
        <taxon>Mycoplasmatota</taxon>
        <taxon>Mollicutes</taxon>
        <taxon>Acholeplasmatales</taxon>
        <taxon>Acholeplasmataceae</taxon>
        <taxon>Acholeplasma</taxon>
    </lineage>
</organism>
<evidence type="ECO:0000256" key="2">
    <source>
        <dbReference type="ARBA" id="ARBA00022515"/>
    </source>
</evidence>
<dbReference type="Gene3D" id="1.10.860.10">
    <property type="entry name" value="DNAb Helicase, Chain A"/>
    <property type="match status" value="1"/>
</dbReference>
<dbReference type="Proteomes" id="UP000032740">
    <property type="component" value="Chromosome"/>
</dbReference>
<keyword evidence="6 12" id="KW-0347">Helicase</keyword>
<dbReference type="PANTHER" id="PTHR30153">
    <property type="entry name" value="REPLICATIVE DNA HELICASE DNAB"/>
    <property type="match status" value="1"/>
</dbReference>
<dbReference type="GO" id="GO:0043139">
    <property type="term" value="F:5'-3' DNA helicase activity"/>
    <property type="evidence" value="ECO:0007669"/>
    <property type="project" value="UniProtKB-EC"/>
</dbReference>
<dbReference type="HOGENOM" id="CLU_005373_0_1_14"/>
<evidence type="ECO:0000256" key="8">
    <source>
        <dbReference type="ARBA" id="ARBA00023125"/>
    </source>
</evidence>
<dbReference type="SUPFAM" id="SSF48024">
    <property type="entry name" value="N-terminal domain of DnaB helicase"/>
    <property type="match status" value="1"/>
</dbReference>
<dbReference type="CDD" id="cd00984">
    <property type="entry name" value="DnaB_C"/>
    <property type="match status" value="1"/>
</dbReference>
<evidence type="ECO:0000256" key="6">
    <source>
        <dbReference type="ARBA" id="ARBA00022806"/>
    </source>
</evidence>
<dbReference type="InterPro" id="IPR007692">
    <property type="entry name" value="DNA_helicase_DnaB"/>
</dbReference>
<gene>
    <name evidence="14" type="primary">dnaB</name>
    <name evidence="14" type="ORF">BN85412530</name>
</gene>
<name>U4KQM3_ALTPJ</name>
<keyword evidence="2 12" id="KW-0639">Primosome</keyword>
<evidence type="ECO:0000259" key="13">
    <source>
        <dbReference type="PROSITE" id="PS51199"/>
    </source>
</evidence>
<protein>
    <recommendedName>
        <fullName evidence="11 12">Replicative DNA helicase</fullName>
        <ecNumber evidence="11 12">5.6.2.3</ecNumber>
    </recommendedName>
</protein>
<keyword evidence="15" id="KW-1185">Reference proteome</keyword>
<dbReference type="Pfam" id="PF03796">
    <property type="entry name" value="DnaB_C"/>
    <property type="match status" value="1"/>
</dbReference>
<dbReference type="KEGG" id="apal:BN85412530"/>
<dbReference type="Gene3D" id="3.40.50.300">
    <property type="entry name" value="P-loop containing nucleotide triphosphate hydrolases"/>
    <property type="match status" value="1"/>
</dbReference>
<evidence type="ECO:0000256" key="3">
    <source>
        <dbReference type="ARBA" id="ARBA00022705"/>
    </source>
</evidence>
<keyword evidence="9" id="KW-0413">Isomerase</keyword>
<dbReference type="SUPFAM" id="SSF52540">
    <property type="entry name" value="P-loop containing nucleoside triphosphate hydrolases"/>
    <property type="match status" value="1"/>
</dbReference>
<dbReference type="InterPro" id="IPR036185">
    <property type="entry name" value="DNA_heli_DnaB-like_N_sf"/>
</dbReference>
<evidence type="ECO:0000313" key="14">
    <source>
        <dbReference type="EMBL" id="CCV64830.1"/>
    </source>
</evidence>
<evidence type="ECO:0000256" key="1">
    <source>
        <dbReference type="ARBA" id="ARBA00008428"/>
    </source>
</evidence>
<evidence type="ECO:0000313" key="15">
    <source>
        <dbReference type="Proteomes" id="UP000032740"/>
    </source>
</evidence>
<dbReference type="AlphaFoldDB" id="U4KQM3"/>
<sequence length="448" mass="50417">MNALRSLPSHQDAERALLGSLFLDTRTIPVALDGLSEYDFFNLNHGYIFQAIKELFNDNQNIDYASVGYVLERKHLIEKIGGLKYLISLGNMVPSADHIETYIGHIKEAALKREMINVAQELAEEGLKDIDAKAYIDLAEEKVFAVSQKRKTTAFSEISKVLVEVKEKIEQNKDRTGGITGLNTGFAGLNQMTLGLQPEELIILAARPSMGKSAFAMNLAMNVAKFNKGGKAGVAIFSLEMSNDQLATRMISSESGIENYKIKSGNLSAKEWQFLEASSEAMGRLNVFFDDSAAVSISDIRAKCRKLKQEDKLEFVVIDYLQLIKGDDRINNRQEEVARISRGLKQMARELKIPVLALSQLSRDVEKREDKKPVLADLRESGSIEQDADIVMFLYRDEYYTKSKSNMPGEAEVIIAKNRQGSLGDRKFIFDTEFSRFREHTSHYDDEQ</sequence>
<feature type="domain" description="SF4 helicase" evidence="13">
    <location>
        <begin position="175"/>
        <end position="444"/>
    </location>
</feature>
<dbReference type="GO" id="GO:0005524">
    <property type="term" value="F:ATP binding"/>
    <property type="evidence" value="ECO:0007669"/>
    <property type="project" value="UniProtKB-UniRule"/>
</dbReference>
<dbReference type="RefSeq" id="WP_030003713.1">
    <property type="nucleotide sequence ID" value="NC_022538.1"/>
</dbReference>
<dbReference type="InterPro" id="IPR007693">
    <property type="entry name" value="DNA_helicase_DnaB-like_N"/>
</dbReference>
<dbReference type="GO" id="GO:0003677">
    <property type="term" value="F:DNA binding"/>
    <property type="evidence" value="ECO:0007669"/>
    <property type="project" value="UniProtKB-UniRule"/>
</dbReference>
<accession>U4KQM3</accession>
<dbReference type="GO" id="GO:0005829">
    <property type="term" value="C:cytosol"/>
    <property type="evidence" value="ECO:0007669"/>
    <property type="project" value="TreeGrafter"/>
</dbReference>
<evidence type="ECO:0000256" key="11">
    <source>
        <dbReference type="NCBIfam" id="TIGR00665"/>
    </source>
</evidence>
<proteinExistence type="inferred from homology"/>
<keyword evidence="8 12" id="KW-0238">DNA-binding</keyword>